<comment type="caution">
    <text evidence="9">The sequence shown here is derived from an EMBL/GenBank/DDBJ whole genome shotgun (WGS) entry which is preliminary data.</text>
</comment>
<evidence type="ECO:0000256" key="2">
    <source>
        <dbReference type="ARBA" id="ARBA00001946"/>
    </source>
</evidence>
<dbReference type="PROSITE" id="PS00893">
    <property type="entry name" value="NUDIX_BOX"/>
    <property type="match status" value="1"/>
</dbReference>
<dbReference type="AlphaFoldDB" id="A0A7C9NA41"/>
<evidence type="ECO:0000256" key="4">
    <source>
        <dbReference type="ARBA" id="ARBA00016377"/>
    </source>
</evidence>
<evidence type="ECO:0000256" key="1">
    <source>
        <dbReference type="ARBA" id="ARBA00000847"/>
    </source>
</evidence>
<protein>
    <recommendedName>
        <fullName evidence="4">GDP-mannose pyrophosphatase</fullName>
    </recommendedName>
    <alternativeName>
        <fullName evidence="6">GDP-mannose hydrolase</fullName>
    </alternativeName>
    <alternativeName>
        <fullName evidence="7">GDPMK</fullName>
    </alternativeName>
</protein>
<organism evidence="9">
    <name type="scientific">Muribaculaceae bacterium Z82</name>
    <dbReference type="NCBI Taxonomy" id="2304548"/>
    <lineage>
        <taxon>Bacteria</taxon>
        <taxon>Pseudomonadati</taxon>
        <taxon>Bacteroidota</taxon>
        <taxon>Bacteroidia</taxon>
        <taxon>Bacteroidales</taxon>
        <taxon>Muribaculaceae</taxon>
    </lineage>
</organism>
<dbReference type="CDD" id="cd03424">
    <property type="entry name" value="NUDIX_ADPRase_Nudt5_UGPPase_Nudt14"/>
    <property type="match status" value="1"/>
</dbReference>
<reference evidence="9" key="1">
    <citation type="submission" date="2018-08" db="EMBL/GenBank/DDBJ databases">
        <title>Murine metabolic-syndrome-specific gut microbial biobank.</title>
        <authorList>
            <person name="Liu C."/>
        </authorList>
    </citation>
    <scope>NUCLEOTIDE SEQUENCE [LARGE SCALE GENOMIC DNA]</scope>
    <source>
        <strain evidence="9">Z82</strain>
    </source>
</reference>
<accession>A0A7C9NA41</accession>
<evidence type="ECO:0000256" key="3">
    <source>
        <dbReference type="ARBA" id="ARBA00007275"/>
    </source>
</evidence>
<keyword evidence="5 9" id="KW-0378">Hydrolase</keyword>
<feature type="domain" description="Nudix hydrolase" evidence="8">
    <location>
        <begin position="64"/>
        <end position="198"/>
    </location>
</feature>
<dbReference type="InterPro" id="IPR015797">
    <property type="entry name" value="NUDIX_hydrolase-like_dom_sf"/>
</dbReference>
<dbReference type="SUPFAM" id="SSF55811">
    <property type="entry name" value="Nudix"/>
    <property type="match status" value="1"/>
</dbReference>
<comment type="similarity">
    <text evidence="3">Belongs to the Nudix hydrolase family. NudK subfamily.</text>
</comment>
<name>A0A7C9NA41_9BACT</name>
<dbReference type="EMBL" id="QWKH01000009">
    <property type="protein sequence ID" value="NBI33903.1"/>
    <property type="molecule type" value="Genomic_DNA"/>
</dbReference>
<gene>
    <name evidence="9" type="ORF">D1639_02405</name>
</gene>
<dbReference type="PANTHER" id="PTHR11839">
    <property type="entry name" value="UDP/ADP-SUGAR PYROPHOSPHATASE"/>
    <property type="match status" value="1"/>
</dbReference>
<proteinExistence type="inferred from homology"/>
<dbReference type="PROSITE" id="PS51462">
    <property type="entry name" value="NUDIX"/>
    <property type="match status" value="1"/>
</dbReference>
<dbReference type="Gene3D" id="3.90.79.10">
    <property type="entry name" value="Nucleoside Triphosphate Pyrophosphohydrolase"/>
    <property type="match status" value="1"/>
</dbReference>
<dbReference type="Pfam" id="PF00293">
    <property type="entry name" value="NUDIX"/>
    <property type="match status" value="1"/>
</dbReference>
<evidence type="ECO:0000313" key="9">
    <source>
        <dbReference type="EMBL" id="NBI33903.1"/>
    </source>
</evidence>
<dbReference type="PANTHER" id="PTHR11839:SF18">
    <property type="entry name" value="NUDIX HYDROLASE DOMAIN-CONTAINING PROTEIN"/>
    <property type="match status" value="1"/>
</dbReference>
<dbReference type="GO" id="GO:0016787">
    <property type="term" value="F:hydrolase activity"/>
    <property type="evidence" value="ECO:0007669"/>
    <property type="project" value="UniProtKB-KW"/>
</dbReference>
<evidence type="ECO:0000256" key="6">
    <source>
        <dbReference type="ARBA" id="ARBA00032162"/>
    </source>
</evidence>
<dbReference type="InterPro" id="IPR020084">
    <property type="entry name" value="NUDIX_hydrolase_CS"/>
</dbReference>
<evidence type="ECO:0000256" key="7">
    <source>
        <dbReference type="ARBA" id="ARBA00032272"/>
    </source>
</evidence>
<dbReference type="GO" id="GO:0006753">
    <property type="term" value="P:nucleoside phosphate metabolic process"/>
    <property type="evidence" value="ECO:0007669"/>
    <property type="project" value="TreeGrafter"/>
</dbReference>
<dbReference type="GO" id="GO:0019693">
    <property type="term" value="P:ribose phosphate metabolic process"/>
    <property type="evidence" value="ECO:0007669"/>
    <property type="project" value="TreeGrafter"/>
</dbReference>
<dbReference type="InterPro" id="IPR000086">
    <property type="entry name" value="NUDIX_hydrolase_dom"/>
</dbReference>
<evidence type="ECO:0000259" key="8">
    <source>
        <dbReference type="PROSITE" id="PS51462"/>
    </source>
</evidence>
<evidence type="ECO:0000256" key="5">
    <source>
        <dbReference type="ARBA" id="ARBA00022801"/>
    </source>
</evidence>
<sequence>MDSTTLPPAPRLEHIEQVSQGWINKYLLTFRLPDGTDYVYEAASRKGPEAFRQHLQARSAGIATPPDAVCIVPRTADDQLLMIREFRYPLGSWCISFPAGLVEVDEDLEAAIDRELREETGYGLVRDGQPAIRPLPQPGFSSTGLTDESVTVVFARVEKVQDARPEHGELIEPFLLPVVDVPAFVEANTLPMGTRAQLILQLFCQRP</sequence>
<comment type="cofactor">
    <cofactor evidence="2">
        <name>Mg(2+)</name>
        <dbReference type="ChEBI" id="CHEBI:18420"/>
    </cofactor>
</comment>
<comment type="catalytic activity">
    <reaction evidence="1">
        <text>GDP-alpha-D-mannose + H2O = alpha-D-mannose 1-phosphate + GMP + 2 H(+)</text>
        <dbReference type="Rhea" id="RHEA:27978"/>
        <dbReference type="ChEBI" id="CHEBI:15377"/>
        <dbReference type="ChEBI" id="CHEBI:15378"/>
        <dbReference type="ChEBI" id="CHEBI:57527"/>
        <dbReference type="ChEBI" id="CHEBI:58115"/>
        <dbReference type="ChEBI" id="CHEBI:58409"/>
    </reaction>
</comment>